<sequence length="343" mass="36567">MTRPTHRLTFTAAPDDAGKRLDVFLAAAADDLSRSRLKALILDGAVTMDGTAETNPKKPVVAGATYAVAVPEPVAATPEPQDIPLDVLFEDEHLIVINKPSGMAVHPAPGSHDGTLVNALLFHCQGQLSGIGGVERPGIVHRIDKLTTGVLVAAKTEPAHLGLSALFSTHDIERAYLAVTRGAPRPSHGTVDEHLARSSADRKKMAVVKNPEAGFGRHAVTHYKTLETFGIREKGTNFPSAALVECRLETGRTHQIRVHMAHIGTPLVGDPVYGRHKGVSVLGSGPGRDAGFDAARAFPRQALHAAVLGFIHPVTKEALRFEAPLPEDMSDLIAALRRLPKKV</sequence>
<evidence type="ECO:0000256" key="5">
    <source>
        <dbReference type="PROSITE-ProRule" id="PRU00182"/>
    </source>
</evidence>
<dbReference type="NCBIfam" id="TIGR00005">
    <property type="entry name" value="rluA_subfam"/>
    <property type="match status" value="1"/>
</dbReference>
<feature type="domain" description="Pseudouridine synthase RsuA/RluA-like" evidence="7">
    <location>
        <begin position="93"/>
        <end position="262"/>
    </location>
</feature>
<evidence type="ECO:0000313" key="8">
    <source>
        <dbReference type="EMBL" id="KCZ84774.1"/>
    </source>
</evidence>
<keyword evidence="2 6" id="KW-0413">Isomerase</keyword>
<protein>
    <recommendedName>
        <fullName evidence="6">Pseudouridine synthase</fullName>
        <ecNumber evidence="6">5.4.99.-</ecNumber>
    </recommendedName>
</protein>
<dbReference type="AlphaFoldDB" id="A0A069E4E5"/>
<dbReference type="InterPro" id="IPR020103">
    <property type="entry name" value="PsdUridine_synth_cat_dom_sf"/>
</dbReference>
<comment type="caution">
    <text evidence="8">The sequence shown here is derived from an EMBL/GenBank/DDBJ whole genome shotgun (WGS) entry which is preliminary data.</text>
</comment>
<comment type="similarity">
    <text evidence="1 6">Belongs to the pseudouridine synthase RluA family.</text>
</comment>
<dbReference type="Pfam" id="PF00849">
    <property type="entry name" value="PseudoU_synth_2"/>
    <property type="match status" value="1"/>
</dbReference>
<evidence type="ECO:0000256" key="1">
    <source>
        <dbReference type="ARBA" id="ARBA00010876"/>
    </source>
</evidence>
<dbReference type="GO" id="GO:0003723">
    <property type="term" value="F:RNA binding"/>
    <property type="evidence" value="ECO:0007669"/>
    <property type="project" value="UniProtKB-KW"/>
</dbReference>
<dbReference type="CDD" id="cd02869">
    <property type="entry name" value="PseudoU_synth_RluA_like"/>
    <property type="match status" value="1"/>
</dbReference>
<organism evidence="8 9">
    <name type="scientific">Hyphomonas adhaerens MHS-3</name>
    <dbReference type="NCBI Taxonomy" id="1280949"/>
    <lineage>
        <taxon>Bacteria</taxon>
        <taxon>Pseudomonadati</taxon>
        <taxon>Pseudomonadota</taxon>
        <taxon>Alphaproteobacteria</taxon>
        <taxon>Hyphomonadales</taxon>
        <taxon>Hyphomonadaceae</taxon>
        <taxon>Hyphomonas</taxon>
    </lineage>
</organism>
<dbReference type="InterPro" id="IPR036986">
    <property type="entry name" value="S4_RNA-bd_sf"/>
</dbReference>
<comment type="catalytic activity">
    <reaction evidence="3">
        <text>uridine(1911/1915/1917) in 23S rRNA = pseudouridine(1911/1915/1917) in 23S rRNA</text>
        <dbReference type="Rhea" id="RHEA:42524"/>
        <dbReference type="Rhea" id="RHEA-COMP:10097"/>
        <dbReference type="Rhea" id="RHEA-COMP:10098"/>
        <dbReference type="ChEBI" id="CHEBI:65314"/>
        <dbReference type="ChEBI" id="CHEBI:65315"/>
        <dbReference type="EC" id="5.4.99.23"/>
    </reaction>
</comment>
<dbReference type="OrthoDB" id="9807829at2"/>
<dbReference type="InterPro" id="IPR006225">
    <property type="entry name" value="PsdUridine_synth_RluC/D"/>
</dbReference>
<dbReference type="GO" id="GO:0160140">
    <property type="term" value="F:23S rRNA pseudouridine(1911/1915/1917) synthase activity"/>
    <property type="evidence" value="ECO:0007669"/>
    <property type="project" value="UniProtKB-EC"/>
</dbReference>
<evidence type="ECO:0000256" key="4">
    <source>
        <dbReference type="PIRSR" id="PIRSR606225-1"/>
    </source>
</evidence>
<dbReference type="PROSITE" id="PS01129">
    <property type="entry name" value="PSI_RLU"/>
    <property type="match status" value="1"/>
</dbReference>
<dbReference type="InterPro" id="IPR006224">
    <property type="entry name" value="PsdUridine_synth_RluA-like_CS"/>
</dbReference>
<feature type="active site" evidence="4">
    <location>
        <position position="144"/>
    </location>
</feature>
<dbReference type="CDD" id="cd00165">
    <property type="entry name" value="S4"/>
    <property type="match status" value="1"/>
</dbReference>
<evidence type="ECO:0000256" key="6">
    <source>
        <dbReference type="RuleBase" id="RU362028"/>
    </source>
</evidence>
<gene>
    <name evidence="8" type="ORF">HAD_03805</name>
</gene>
<dbReference type="Gene3D" id="3.10.290.10">
    <property type="entry name" value="RNA-binding S4 domain"/>
    <property type="match status" value="1"/>
</dbReference>
<dbReference type="EC" id="5.4.99.-" evidence="6"/>
<accession>A0A069E4E5</accession>
<dbReference type="Gene3D" id="3.30.2350.10">
    <property type="entry name" value="Pseudouridine synthase"/>
    <property type="match status" value="1"/>
</dbReference>
<proteinExistence type="inferred from homology"/>
<dbReference type="InterPro" id="IPR050188">
    <property type="entry name" value="RluA_PseudoU_synthase"/>
</dbReference>
<evidence type="ECO:0000256" key="3">
    <source>
        <dbReference type="ARBA" id="ARBA00036882"/>
    </source>
</evidence>
<dbReference type="Proteomes" id="UP000027446">
    <property type="component" value="Unassembled WGS sequence"/>
</dbReference>
<reference evidence="8 9" key="1">
    <citation type="journal article" date="2014" name="Antonie Van Leeuwenhoek">
        <title>Hyphomonas beringensis sp. nov. and Hyphomonas chukchiensis sp. nov., isolated from surface seawater of the Bering Sea and Chukchi Sea.</title>
        <authorList>
            <person name="Li C."/>
            <person name="Lai Q."/>
            <person name="Li G."/>
            <person name="Dong C."/>
            <person name="Wang J."/>
            <person name="Liao Y."/>
            <person name="Shao Z."/>
        </authorList>
    </citation>
    <scope>NUCLEOTIDE SEQUENCE [LARGE SCALE GENOMIC DNA]</scope>
    <source>
        <strain evidence="8 9">MHS-3</strain>
    </source>
</reference>
<dbReference type="PANTHER" id="PTHR21600:SF44">
    <property type="entry name" value="RIBOSOMAL LARGE SUBUNIT PSEUDOURIDINE SYNTHASE D"/>
    <property type="match status" value="1"/>
</dbReference>
<dbReference type="GO" id="GO:0000455">
    <property type="term" value="P:enzyme-directed rRNA pseudouridine synthesis"/>
    <property type="evidence" value="ECO:0007669"/>
    <property type="project" value="TreeGrafter"/>
</dbReference>
<dbReference type="STRING" id="1280949.HAD_03805"/>
<keyword evidence="9" id="KW-1185">Reference proteome</keyword>
<evidence type="ECO:0000256" key="2">
    <source>
        <dbReference type="ARBA" id="ARBA00023235"/>
    </source>
</evidence>
<dbReference type="SUPFAM" id="SSF55174">
    <property type="entry name" value="Alpha-L RNA-binding motif"/>
    <property type="match status" value="1"/>
</dbReference>
<dbReference type="PANTHER" id="PTHR21600">
    <property type="entry name" value="MITOCHONDRIAL RNA PSEUDOURIDINE SYNTHASE"/>
    <property type="match status" value="1"/>
</dbReference>
<dbReference type="PROSITE" id="PS50889">
    <property type="entry name" value="S4"/>
    <property type="match status" value="1"/>
</dbReference>
<dbReference type="PATRIC" id="fig|1280949.3.peg.780"/>
<evidence type="ECO:0000313" key="9">
    <source>
        <dbReference type="Proteomes" id="UP000027446"/>
    </source>
</evidence>
<dbReference type="RefSeq" id="WP_035569532.1">
    <property type="nucleotide sequence ID" value="NZ_ARYH01000001.1"/>
</dbReference>
<dbReference type="EMBL" id="ARYH01000001">
    <property type="protein sequence ID" value="KCZ84774.1"/>
    <property type="molecule type" value="Genomic_DNA"/>
</dbReference>
<name>A0A069E4E5_9PROT</name>
<dbReference type="SUPFAM" id="SSF55120">
    <property type="entry name" value="Pseudouridine synthase"/>
    <property type="match status" value="1"/>
</dbReference>
<comment type="catalytic activity">
    <reaction evidence="6">
        <text>a uridine in RNA = a pseudouridine in RNA</text>
        <dbReference type="Rhea" id="RHEA:48348"/>
        <dbReference type="Rhea" id="RHEA-COMP:12068"/>
        <dbReference type="Rhea" id="RHEA-COMP:12069"/>
        <dbReference type="ChEBI" id="CHEBI:65314"/>
        <dbReference type="ChEBI" id="CHEBI:65315"/>
    </reaction>
</comment>
<dbReference type="InterPro" id="IPR006145">
    <property type="entry name" value="PsdUridine_synth_RsuA/RluA"/>
</dbReference>
<comment type="function">
    <text evidence="6">Responsible for synthesis of pseudouridine from uracil.</text>
</comment>
<keyword evidence="5" id="KW-0694">RNA-binding</keyword>
<dbReference type="eggNOG" id="COG0564">
    <property type="taxonomic scope" value="Bacteria"/>
</dbReference>
<evidence type="ECO:0000259" key="7">
    <source>
        <dbReference type="Pfam" id="PF00849"/>
    </source>
</evidence>